<gene>
    <name evidence="2" type="ORF">E4665_09225</name>
</gene>
<dbReference type="Proteomes" id="UP000298347">
    <property type="component" value="Unassembled WGS sequence"/>
</dbReference>
<evidence type="ECO:0000313" key="2">
    <source>
        <dbReference type="EMBL" id="TGA98123.1"/>
    </source>
</evidence>
<accession>A0A4Z0GP64</accession>
<dbReference type="EMBL" id="SRJD01000009">
    <property type="protein sequence ID" value="TGA98123.1"/>
    <property type="molecule type" value="Genomic_DNA"/>
</dbReference>
<evidence type="ECO:0008006" key="4">
    <source>
        <dbReference type="Google" id="ProtNLM"/>
    </source>
</evidence>
<comment type="caution">
    <text evidence="2">The sequence shown here is derived from an EMBL/GenBank/DDBJ whole genome shotgun (WGS) entry which is preliminary data.</text>
</comment>
<evidence type="ECO:0000313" key="3">
    <source>
        <dbReference type="Proteomes" id="UP000298347"/>
    </source>
</evidence>
<keyword evidence="3" id="KW-1185">Reference proteome</keyword>
<evidence type="ECO:0000256" key="1">
    <source>
        <dbReference type="SAM" id="Phobius"/>
    </source>
</evidence>
<dbReference type="OrthoDB" id="2988195at2"/>
<dbReference type="AlphaFoldDB" id="A0A4Z0GP64"/>
<proteinExistence type="predicted"/>
<organism evidence="2 3">
    <name type="scientific">Sporolactobacillus shoreae</name>
    <dbReference type="NCBI Taxonomy" id="1465501"/>
    <lineage>
        <taxon>Bacteria</taxon>
        <taxon>Bacillati</taxon>
        <taxon>Bacillota</taxon>
        <taxon>Bacilli</taxon>
        <taxon>Bacillales</taxon>
        <taxon>Sporolactobacillaceae</taxon>
        <taxon>Sporolactobacillus</taxon>
    </lineage>
</organism>
<dbReference type="InterPro" id="IPR014231">
    <property type="entry name" value="Spore_YpjB"/>
</dbReference>
<reference evidence="2 3" key="1">
    <citation type="journal article" date="2015" name="Int. J. Syst. Evol. Microbiol.">
        <title>Sporolactobacillus shoreae sp. nov. and Sporolactobacillus spathodeae sp. nov., two spore-forming lactic acid bacteria isolated from tree barks in Thailand.</title>
        <authorList>
            <person name="Thamacharoensuk T."/>
            <person name="Kitahara M."/>
            <person name="Ohkuma M."/>
            <person name="Thongchul N."/>
            <person name="Tanasupawat S."/>
        </authorList>
    </citation>
    <scope>NUCLEOTIDE SEQUENCE [LARGE SCALE GENOMIC DNA]</scope>
    <source>
        <strain evidence="2 3">BK92</strain>
    </source>
</reference>
<name>A0A4Z0GP64_9BACL</name>
<feature type="transmembrane region" description="Helical" evidence="1">
    <location>
        <begin position="226"/>
        <end position="246"/>
    </location>
</feature>
<protein>
    <recommendedName>
        <fullName evidence="4">Sporulation protein YpjB</fullName>
    </recommendedName>
</protein>
<keyword evidence="1" id="KW-0472">Membrane</keyword>
<keyword evidence="1" id="KW-0812">Transmembrane</keyword>
<dbReference type="RefSeq" id="WP_135348504.1">
    <property type="nucleotide sequence ID" value="NZ_SRJD01000009.1"/>
</dbReference>
<sequence>MKVGLLAVAFILIFIIAWPVQGNTESPVKHVTQNQELTDLTDRILQYTDANQTDAAKSLLSSFDKKWKALMPVYSEPDWRTVEADALQLRFQLDSDVSSQAMHENALSLRLCVDALTGGGAPLWKDMKDQVLSTVMGMKQAIDTRDQADFQGRLNDFLDLYAVIYPSLIIDGPNDQVQMINQAVTGLENSRSTAVNDKVRMKQLNLIEIDMSRVFGQNTPSGNNNMIPLIAIISSFLILSLCYVSWKKYTERRFAFK</sequence>
<keyword evidence="1" id="KW-1133">Transmembrane helix</keyword>
<dbReference type="Pfam" id="PF09577">
    <property type="entry name" value="Spore_YpjB"/>
    <property type="match status" value="1"/>
</dbReference>